<dbReference type="OMA" id="LECITTR"/>
<dbReference type="Gene3D" id="3.40.50.1820">
    <property type="entry name" value="alpha/beta hydrolase"/>
    <property type="match status" value="1"/>
</dbReference>
<dbReference type="AlphaFoldDB" id="A0A078A607"/>
<evidence type="ECO:0000313" key="2">
    <source>
        <dbReference type="EMBL" id="CDW77629.1"/>
    </source>
</evidence>
<evidence type="ECO:0000313" key="3">
    <source>
        <dbReference type="Proteomes" id="UP000039865"/>
    </source>
</evidence>
<dbReference type="Proteomes" id="UP000039865">
    <property type="component" value="Unassembled WGS sequence"/>
</dbReference>
<dbReference type="GO" id="GO:0004806">
    <property type="term" value="F:triacylglycerol lipase activity"/>
    <property type="evidence" value="ECO:0007669"/>
    <property type="project" value="TreeGrafter"/>
</dbReference>
<dbReference type="InterPro" id="IPR029058">
    <property type="entry name" value="AB_hydrolase_fold"/>
</dbReference>
<keyword evidence="3" id="KW-1185">Reference proteome</keyword>
<accession>A0A078A607</accession>
<dbReference type="PANTHER" id="PTHR23025">
    <property type="entry name" value="TRIACYLGLYCEROL LIPASE"/>
    <property type="match status" value="1"/>
</dbReference>
<reference evidence="2 3" key="1">
    <citation type="submission" date="2014-06" db="EMBL/GenBank/DDBJ databases">
        <authorList>
            <person name="Swart Estienne"/>
        </authorList>
    </citation>
    <scope>NUCLEOTIDE SEQUENCE [LARGE SCALE GENOMIC DNA]</scope>
    <source>
        <strain evidence="2 3">130c</strain>
    </source>
</reference>
<sequence length="694" mass="81006">MGDVIKQETYESHYQSMHQGDRMSSNVSLDNDQILLDELEIQENQFKDPMILQSIRDDIFNQIEQNMQSEDEKEVEIQLTRKETQKYIKKVTQTETKLKDEEIDQESQNYEQNFEESEICDVNDINYEEIDLKPFIMAEQQEFNEELMKGFILINISATHCIFQALSKIIKILEDHIDHLVQNVTEVNSKEANLFIIKYKKLDLAEYFIYSAFKADHSSIFFQNEDSEDWKILKSAYQEIPIQQPKRYLKDIKTAINGIHMGAALVSQSMKSDNGFTRFMRSVGFITYYKLQKGKMERRFDQFTSDPNKKHLGKIFEYFDSQFVKNMYKINIPSILIKQKIYVPMMMPKLKLEESQFYEEINSSRDILTFPISEKYNQIQAKDPSYITDKKLFDRNKMGMIRILSSTPLDVDFKTRIVKQRERPRLQKIACCLCFYKKQQLPKDLIKIDKIIIHIHGGGFVSTDSCLHQSYTRMWANDLGVPIFSIDYGLAPKHPYPDPVNDCFQAYFWIMNYAKDQLGIDPQNVVLTGDSAGGHLCTAVVILSILRGVRLPTALIIHYPALMLDLNTFYPSTLISFDDPVLNLGFLKFCFSSFVKNGESSKNPLMSPVFSHDSILEKFPPTRIMICESDPLRDPAYELTLRLKKLDVDVELLLMKDYIHGFDTYDCKNGVKEFHHATLITEKIFRDFLQLEEI</sequence>
<dbReference type="OrthoDB" id="408631at2759"/>
<gene>
    <name evidence="2" type="primary">Contig4077.g4360</name>
    <name evidence="2" type="ORF">STYLEM_6593</name>
</gene>
<dbReference type="SUPFAM" id="SSF53474">
    <property type="entry name" value="alpha/beta-Hydrolases"/>
    <property type="match status" value="1"/>
</dbReference>
<dbReference type="GO" id="GO:0005829">
    <property type="term" value="C:cytosol"/>
    <property type="evidence" value="ECO:0007669"/>
    <property type="project" value="TreeGrafter"/>
</dbReference>
<dbReference type="InParanoid" id="A0A078A607"/>
<dbReference type="InterPro" id="IPR013094">
    <property type="entry name" value="AB_hydrolase_3"/>
</dbReference>
<dbReference type="PANTHER" id="PTHR23025:SF3">
    <property type="entry name" value="HORMONE-SENSITIVE LIPASE"/>
    <property type="match status" value="1"/>
</dbReference>
<name>A0A078A607_STYLE</name>
<evidence type="ECO:0000259" key="1">
    <source>
        <dbReference type="Pfam" id="PF07859"/>
    </source>
</evidence>
<proteinExistence type="predicted"/>
<dbReference type="GO" id="GO:0004771">
    <property type="term" value="F:sterol ester esterase activity"/>
    <property type="evidence" value="ECO:0007669"/>
    <property type="project" value="TreeGrafter"/>
</dbReference>
<dbReference type="Pfam" id="PF07859">
    <property type="entry name" value="Abhydrolase_3"/>
    <property type="match status" value="1"/>
</dbReference>
<dbReference type="GO" id="GO:0019433">
    <property type="term" value="P:triglyceride catabolic process"/>
    <property type="evidence" value="ECO:0007669"/>
    <property type="project" value="TreeGrafter"/>
</dbReference>
<feature type="domain" description="Alpha/beta hydrolase fold-3" evidence="1">
    <location>
        <begin position="452"/>
        <end position="662"/>
    </location>
</feature>
<organism evidence="2 3">
    <name type="scientific">Stylonychia lemnae</name>
    <name type="common">Ciliate</name>
    <dbReference type="NCBI Taxonomy" id="5949"/>
    <lineage>
        <taxon>Eukaryota</taxon>
        <taxon>Sar</taxon>
        <taxon>Alveolata</taxon>
        <taxon>Ciliophora</taxon>
        <taxon>Intramacronucleata</taxon>
        <taxon>Spirotrichea</taxon>
        <taxon>Stichotrichia</taxon>
        <taxon>Sporadotrichida</taxon>
        <taxon>Oxytrichidae</taxon>
        <taxon>Stylonychinae</taxon>
        <taxon>Stylonychia</taxon>
    </lineage>
</organism>
<dbReference type="EMBL" id="CCKQ01006323">
    <property type="protein sequence ID" value="CDW77629.1"/>
    <property type="molecule type" value="Genomic_DNA"/>
</dbReference>
<protein>
    <submittedName>
        <fullName evidence="2">Hormone sensitive</fullName>
    </submittedName>
</protein>